<keyword evidence="1" id="KW-1133">Transmembrane helix</keyword>
<dbReference type="Proteomes" id="UP000002362">
    <property type="component" value="Chromosome"/>
</dbReference>
<dbReference type="PATRIC" id="fig|762051.18.peg.586"/>
<dbReference type="EMBL" id="CP001758">
    <property type="protein sequence ID" value="ADG40124.1"/>
    <property type="molecule type" value="Genomic_DNA"/>
</dbReference>
<name>D5T1H5_LEUKI</name>
<dbReference type="STRING" id="762051.LKI_02905"/>
<keyword evidence="1" id="KW-0812">Transmembrane</keyword>
<keyword evidence="1" id="KW-0472">Membrane</keyword>
<evidence type="ECO:0000313" key="3">
    <source>
        <dbReference type="Proteomes" id="UP000002362"/>
    </source>
</evidence>
<proteinExistence type="predicted"/>
<accession>D5T1H5</accession>
<dbReference type="KEGG" id="lki:LKI_02905"/>
<reference evidence="2 3" key="1">
    <citation type="journal article" date="2010" name="J. Bacteriol.">
        <title>Complete genome sequence analysis of Leuconostoc kimchii IMSNU 11154.</title>
        <authorList>
            <person name="Oh H.M."/>
            <person name="Cho Y.J."/>
            <person name="Kim B.K."/>
            <person name="Roe J.H."/>
            <person name="Kang S.O."/>
            <person name="Nahm B.H."/>
            <person name="Jeong G."/>
            <person name="Han H.U."/>
            <person name="Chun J."/>
        </authorList>
    </citation>
    <scope>NUCLEOTIDE SEQUENCE [LARGE SCALE GENOMIC DNA]</scope>
    <source>
        <strain evidence="3">IMSNU 11154 / KCTC 2386 / IH25</strain>
    </source>
</reference>
<sequence length="31" mass="3624">MKKIFFRETIGSMVMVIVYFIGIFILIENNG</sequence>
<feature type="transmembrane region" description="Helical" evidence="1">
    <location>
        <begin position="9"/>
        <end position="27"/>
    </location>
</feature>
<dbReference type="AlphaFoldDB" id="D5T1H5"/>
<dbReference type="HOGENOM" id="CLU_3397221_0_0_9"/>
<evidence type="ECO:0000256" key="1">
    <source>
        <dbReference type="SAM" id="Phobius"/>
    </source>
</evidence>
<gene>
    <name evidence="2" type="ordered locus">LKI_02905</name>
</gene>
<protein>
    <submittedName>
        <fullName evidence="2">Uncharacterized protein</fullName>
    </submittedName>
</protein>
<organism evidence="2 3">
    <name type="scientific">Leuconostoc kimchii (strain IMSNU 11154 / KCTC 2386 / IH25)</name>
    <dbReference type="NCBI Taxonomy" id="762051"/>
    <lineage>
        <taxon>Bacteria</taxon>
        <taxon>Bacillati</taxon>
        <taxon>Bacillota</taxon>
        <taxon>Bacilli</taxon>
        <taxon>Lactobacillales</taxon>
        <taxon>Lactobacillaceae</taxon>
        <taxon>Leuconostoc</taxon>
    </lineage>
</organism>
<evidence type="ECO:0000313" key="2">
    <source>
        <dbReference type="EMBL" id="ADG40124.1"/>
    </source>
</evidence>